<dbReference type="Proteomes" id="UP000244810">
    <property type="component" value="Unassembled WGS sequence"/>
</dbReference>
<dbReference type="PANTHER" id="PTHR43861">
    <property type="entry name" value="TRANS-ACONITATE 2-METHYLTRANSFERASE-RELATED"/>
    <property type="match status" value="1"/>
</dbReference>
<accession>A0A2T7UXG2</accession>
<dbReference type="EMBL" id="QDDR01000001">
    <property type="protein sequence ID" value="PVE49372.1"/>
    <property type="molecule type" value="Genomic_DNA"/>
</dbReference>
<dbReference type="InterPro" id="IPR029063">
    <property type="entry name" value="SAM-dependent_MTases_sf"/>
</dbReference>
<dbReference type="Gene3D" id="3.40.50.150">
    <property type="entry name" value="Vaccinia Virus protein VP39"/>
    <property type="match status" value="1"/>
</dbReference>
<name>A0A2T7UXG2_9RHOB</name>
<keyword evidence="2" id="KW-1185">Reference proteome</keyword>
<sequence length="383" mass="43347">MARPRSRRCILQFSPARSEGFPIHCPSVASLWDHDRSIPSGWRRPMKDFAGMSETIAPLSIYPCCPLTGSVMHPGLTVPIDWRRPADRRAWQIWWNADDGFGQVFPRPRPSEVASFYDIDAYYTHAERYKPDVEAEAESVGLLGKVLGALAYRFERGAEPTSAWWRSIIPAGSENGLEIGCGDGDRMRTFGPHLRHVRGVEPDPRAVRVARERGLDVMEGTAEQLPAEVQDRRYDLIVFSHVLEHTLDPVLALANARELLTEDGVMSVEVPNNASEGSRRMGPRWRWLDVPRHLNFFTPESLQACAEAAGLKVQAVLYRGYVRQFLPDWMVDEARITAEMERRDVTQADIDAQVRHSARLFAATALAEPRKKYDSVRVICTRD</sequence>
<gene>
    <name evidence="1" type="ORF">DDE23_02930</name>
</gene>
<evidence type="ECO:0008006" key="3">
    <source>
        <dbReference type="Google" id="ProtNLM"/>
    </source>
</evidence>
<dbReference type="SUPFAM" id="SSF53335">
    <property type="entry name" value="S-adenosyl-L-methionine-dependent methyltransferases"/>
    <property type="match status" value="1"/>
</dbReference>
<evidence type="ECO:0000313" key="2">
    <source>
        <dbReference type="Proteomes" id="UP000244810"/>
    </source>
</evidence>
<evidence type="ECO:0000313" key="1">
    <source>
        <dbReference type="EMBL" id="PVE49372.1"/>
    </source>
</evidence>
<comment type="caution">
    <text evidence="1">The sequence shown here is derived from an EMBL/GenBank/DDBJ whole genome shotgun (WGS) entry which is preliminary data.</text>
</comment>
<organism evidence="1 2">
    <name type="scientific">Pararhodobacter aggregans</name>
    <dbReference type="NCBI Taxonomy" id="404875"/>
    <lineage>
        <taxon>Bacteria</taxon>
        <taxon>Pseudomonadati</taxon>
        <taxon>Pseudomonadota</taxon>
        <taxon>Alphaproteobacteria</taxon>
        <taxon>Rhodobacterales</taxon>
        <taxon>Paracoccaceae</taxon>
        <taxon>Pararhodobacter</taxon>
    </lineage>
</organism>
<protein>
    <recommendedName>
        <fullName evidence="3">Class I SAM-dependent methyltransferase</fullName>
    </recommendedName>
</protein>
<proteinExistence type="predicted"/>
<dbReference type="Pfam" id="PF13489">
    <property type="entry name" value="Methyltransf_23"/>
    <property type="match status" value="1"/>
</dbReference>
<reference evidence="1 2" key="1">
    <citation type="journal article" date="2011" name="Syst. Appl. Microbiol.">
        <title>Defluviimonas denitrificans gen. nov., sp. nov., and Pararhodobacter aggregans gen. nov., sp. nov., non-phototrophic Rhodobacteraceae from the biofilter of a marine aquaculture.</title>
        <authorList>
            <person name="Foesel B.U."/>
            <person name="Drake H.L."/>
            <person name="Schramm A."/>
        </authorList>
    </citation>
    <scope>NUCLEOTIDE SEQUENCE [LARGE SCALE GENOMIC DNA]</scope>
    <source>
        <strain evidence="1 2">D1-19</strain>
    </source>
</reference>
<dbReference type="CDD" id="cd02440">
    <property type="entry name" value="AdoMet_MTases"/>
    <property type="match status" value="1"/>
</dbReference>
<dbReference type="AlphaFoldDB" id="A0A2T7UXG2"/>